<protein>
    <submittedName>
        <fullName evidence="2">Conjugal transfer protein TraH</fullName>
    </submittedName>
</protein>
<evidence type="ECO:0000313" key="2">
    <source>
        <dbReference type="EMBL" id="MFD3227151.1"/>
    </source>
</evidence>
<name>A0ABW6CIV2_RAHSY</name>
<dbReference type="EMBL" id="JBHUCJ010000152">
    <property type="protein sequence ID" value="MFD3227151.1"/>
    <property type="molecule type" value="Genomic_DNA"/>
</dbReference>
<accession>A0ABW6CIV2</accession>
<evidence type="ECO:0000313" key="3">
    <source>
        <dbReference type="Proteomes" id="UP001598201"/>
    </source>
</evidence>
<dbReference type="Pfam" id="PF06122">
    <property type="entry name" value="TraH"/>
    <property type="match status" value="1"/>
</dbReference>
<dbReference type="Proteomes" id="UP001598201">
    <property type="component" value="Unassembled WGS sequence"/>
</dbReference>
<keyword evidence="1" id="KW-0732">Signal</keyword>
<organism evidence="2 3">
    <name type="scientific">Rahnella sp. (strain Y9602)</name>
    <dbReference type="NCBI Taxonomy" id="2703885"/>
    <lineage>
        <taxon>Bacteria</taxon>
        <taxon>Pseudomonadati</taxon>
        <taxon>Pseudomonadota</taxon>
        <taxon>Gammaproteobacteria</taxon>
        <taxon>Enterobacterales</taxon>
        <taxon>Yersiniaceae</taxon>
        <taxon>Rahnella</taxon>
    </lineage>
</organism>
<evidence type="ECO:0000256" key="1">
    <source>
        <dbReference type="SAM" id="SignalP"/>
    </source>
</evidence>
<gene>
    <name evidence="2" type="ORF">ACFPK4_26845</name>
</gene>
<dbReference type="InterPro" id="IPR010927">
    <property type="entry name" value="T4SS_TraH"/>
</dbReference>
<reference evidence="2 3" key="1">
    <citation type="submission" date="2024-09" db="EMBL/GenBank/DDBJ databases">
        <title>Genomes of Rahnella.</title>
        <authorList>
            <person name="Mnguni F.C."/>
            <person name="Shin G.Y."/>
            <person name="Coutinho T."/>
        </authorList>
    </citation>
    <scope>NUCLEOTIDE SEQUENCE [LARGE SCALE GENOMIC DNA]</scope>
    <source>
        <strain evidence="2 3">20WA0057</strain>
    </source>
</reference>
<proteinExistence type="predicted"/>
<dbReference type="RefSeq" id="WP_379672461.1">
    <property type="nucleotide sequence ID" value="NZ_JBHUCJ010000152.1"/>
</dbReference>
<keyword evidence="3" id="KW-1185">Reference proteome</keyword>
<comment type="caution">
    <text evidence="2">The sequence shown here is derived from an EMBL/GenBank/DDBJ whole genome shotgun (WGS) entry which is preliminary data.</text>
</comment>
<sequence length="76" mass="8002">MKLKKILLCALTALCISAPALADVQGDLNGFFGSLGYDGNVSKAQAWQGQAAGYITGGSVYLRNPVKQVQLISMQV</sequence>
<feature type="chain" id="PRO_5045576846" evidence="1">
    <location>
        <begin position="23"/>
        <end position="76"/>
    </location>
</feature>
<feature type="non-terminal residue" evidence="2">
    <location>
        <position position="76"/>
    </location>
</feature>
<feature type="signal peptide" evidence="1">
    <location>
        <begin position="1"/>
        <end position="22"/>
    </location>
</feature>